<feature type="domain" description="iHD-CE" evidence="2">
    <location>
        <begin position="271"/>
        <end position="615"/>
    </location>
</feature>
<dbReference type="Gene3D" id="3.40.50.1460">
    <property type="match status" value="1"/>
</dbReference>
<dbReference type="InterPro" id="IPR029030">
    <property type="entry name" value="Caspase-like_dom_sf"/>
</dbReference>
<comment type="caution">
    <text evidence="3">The sequence shown here is derived from an EMBL/GenBank/DDBJ whole genome shotgun (WGS) entry which is preliminary data.</text>
</comment>
<dbReference type="GO" id="GO:0004197">
    <property type="term" value="F:cysteine-type endopeptidase activity"/>
    <property type="evidence" value="ECO:0007669"/>
    <property type="project" value="InterPro"/>
</dbReference>
<name>A0A2J7ZD23_STRMQ</name>
<dbReference type="InterPro" id="IPR036890">
    <property type="entry name" value="HATPase_C_sf"/>
</dbReference>
<evidence type="ECO:0000259" key="2">
    <source>
        <dbReference type="Pfam" id="PF24401"/>
    </source>
</evidence>
<dbReference type="EMBL" id="LJIW01000001">
    <property type="protein sequence ID" value="PNG98174.1"/>
    <property type="molecule type" value="Genomic_DNA"/>
</dbReference>
<dbReference type="SUPFAM" id="SSF52129">
    <property type="entry name" value="Caspase-like"/>
    <property type="match status" value="1"/>
</dbReference>
<dbReference type="Proteomes" id="UP000236520">
    <property type="component" value="Unassembled WGS sequence"/>
</dbReference>
<keyword evidence="4" id="KW-1185">Reference proteome</keyword>
<protein>
    <submittedName>
        <fullName evidence="3">Uncharacterized protein</fullName>
    </submittedName>
</protein>
<dbReference type="InterPro" id="IPR056506">
    <property type="entry name" value="iHD-CE"/>
</dbReference>
<dbReference type="Gene3D" id="3.30.565.10">
    <property type="entry name" value="Histidine kinase-like ATPase, C-terminal domain"/>
    <property type="match status" value="1"/>
</dbReference>
<dbReference type="PANTHER" id="PTHR22576">
    <property type="entry name" value="MUCOSA ASSOCIATED LYMPHOID TISSUE LYMPHOMA TRANSLOCATION PROTEIN 1/PARACASPASE"/>
    <property type="match status" value="1"/>
</dbReference>
<dbReference type="GO" id="GO:0006508">
    <property type="term" value="P:proteolysis"/>
    <property type="evidence" value="ECO:0007669"/>
    <property type="project" value="InterPro"/>
</dbReference>
<organism evidence="3 4">
    <name type="scientific">Streptomyces malaysiensis</name>
    <dbReference type="NCBI Taxonomy" id="92644"/>
    <lineage>
        <taxon>Bacteria</taxon>
        <taxon>Bacillati</taxon>
        <taxon>Actinomycetota</taxon>
        <taxon>Actinomycetes</taxon>
        <taxon>Kitasatosporales</taxon>
        <taxon>Streptomycetaceae</taxon>
        <taxon>Streptomyces</taxon>
        <taxon>Streptomyces violaceusniger group</taxon>
    </lineage>
</organism>
<dbReference type="InterPro" id="IPR020575">
    <property type="entry name" value="Hsp90_N"/>
</dbReference>
<dbReference type="PANTHER" id="PTHR22576:SF37">
    <property type="entry name" value="MUCOSA-ASSOCIATED LYMPHOID TISSUE LYMPHOMA TRANSLOCATION PROTEIN 1"/>
    <property type="match status" value="1"/>
</dbReference>
<dbReference type="Pfam" id="PF00656">
    <property type="entry name" value="Peptidase_C14"/>
    <property type="match status" value="1"/>
</dbReference>
<dbReference type="RefSeq" id="WP_102934974.1">
    <property type="nucleotide sequence ID" value="NZ_LJIW01000001.1"/>
</dbReference>
<reference evidence="3 4" key="1">
    <citation type="submission" date="2015-09" db="EMBL/GenBank/DDBJ databases">
        <title>Genome sequence, genome mining and natural product profiling of a biocontrol bacterium Streptomyces malaysiensis F913.</title>
        <authorList>
            <person name="Xu Y."/>
            <person name="Wei J."/>
            <person name="Xie J."/>
            <person name="Li T."/>
            <person name="Zhou Z."/>
        </authorList>
    </citation>
    <scope>NUCLEOTIDE SEQUENCE [LARGE SCALE GENOMIC DNA]</scope>
    <source>
        <strain evidence="3 4">F913</strain>
    </source>
</reference>
<evidence type="ECO:0000259" key="1">
    <source>
        <dbReference type="Pfam" id="PF00656"/>
    </source>
</evidence>
<sequence>MTTRHKALLIGASDYDEPGIRSLPFVRDDLQRLATALTDRGFQSAEIAEHRRGITLNFVKDQVSRFLREAKRHDTLFILLSGHGQHFQGTDYLIPEDASFQVHPFADSCVPLDWSKQLNECAAAQVVFLIDACREGIEQDSMSPASVKGWSKGKQAAALGRKVAHVYACSPGQFALFVNDKENVHEGTDVGTTPNDSFSLFSRALTDVVESRTHALHLSEFEEAVQQRIAQLHAAYRKSKPLQRIRVATDVDKRNFAVLPGPTRETREHPWVRAVSGHPAWDRCASGDVIKDVCVALASRLAESYNCAAASLRDDPWHDAELAKRVNDRMEFLTSKLLKDTSLSSTEAALLALLPFVSQAFWAQESACRVGILIADETDRTPESDAFRSFIPGYPRLDRRLRRLRQTGATDESAHHIRWWLFHRWMLQQPDVYAPQSLKELLAPVITSPDHPVWVRDALSSERLMRFIKDQRTAPFTPPRPGVLADHEPIAASTRDEHEVRESLVSYLTKTAHALAISPVDLPEVVADHLGISDSVGLPELLATLRTSQWLESGSGRALKAVCQHPAVEIALQEHAQRVDSLLREINQSSTKAGHALAPLSTLPPYANAGRVRPSGNTPANLSSGIRFHLADDRVQELLMGEQLYGDRGLAIRELYQNALDACRYRDTRTTYLRRIGQRVDGWEGLIEFVQGTDDAGRPYLECRDNGIGMGVNELSHTFAQGGARFVDLPEYVEEAADWAELNPPLELHPNSRFGIGVLSYFMLADEITVRTCRLDREGRPGRLLKVTIAGPGNLFRIEDEGPSDWVGTRVRLHLTVSAARQSAADHLASILWVAPYRTRMVHGSRTQEWEPGILRADLANNPTRHDRPSVGAIYSSRDPDLWWTEYGGLVLADGILVDGHNYPTAPSGVIVNLYGRYRPLLSVDRRRMRMYSEQQVHCMMWDALPSLFDDAPPVVTPNWLTNVSTRSPTFADEVAKQAGHAGLTWNVNGRNLPAAVTGFFPLTPCCSLW</sequence>
<dbReference type="PRINTS" id="PR00775">
    <property type="entry name" value="HEATSHOCK90"/>
</dbReference>
<evidence type="ECO:0000313" key="3">
    <source>
        <dbReference type="EMBL" id="PNG98174.1"/>
    </source>
</evidence>
<gene>
    <name evidence="3" type="ORF">SMF913_14199</name>
</gene>
<evidence type="ECO:0000313" key="4">
    <source>
        <dbReference type="Proteomes" id="UP000236520"/>
    </source>
</evidence>
<accession>A0A2J7ZD23</accession>
<feature type="domain" description="Peptidase C14 caspase" evidence="1">
    <location>
        <begin position="4"/>
        <end position="233"/>
    </location>
</feature>
<dbReference type="SUPFAM" id="SSF55874">
    <property type="entry name" value="ATPase domain of HSP90 chaperone/DNA topoisomerase II/histidine kinase"/>
    <property type="match status" value="1"/>
</dbReference>
<proteinExistence type="predicted"/>
<dbReference type="Pfam" id="PF24401">
    <property type="entry name" value="iHD-CE"/>
    <property type="match status" value="1"/>
</dbReference>
<dbReference type="InterPro" id="IPR052039">
    <property type="entry name" value="Caspase-related_regulators"/>
</dbReference>
<dbReference type="InterPro" id="IPR011600">
    <property type="entry name" value="Pept_C14_caspase"/>
</dbReference>
<dbReference type="AlphaFoldDB" id="A0A2J7ZD23"/>